<name>Q8NB28_HUMAN</name>
<sequence length="172" mass="19362">MAGLTDLQRLQARVEELERWVYGPGGARGSRKVADGLVKVQVALGNISSKRERVKILYKKIEDLIKYLDPEYIDRIAIPDASKLQFILAGNAGLHVYMHLRMWVVGEVKHRDGLSIQSSGGYKPWMLLSGIVAWFWVEDPMDPLVDIEYSIPLHQLQAMVPATVGASPVFYQ</sequence>
<organism evidence="1">
    <name type="scientific">Homo sapiens</name>
    <name type="common">Human</name>
    <dbReference type="NCBI Taxonomy" id="9606"/>
    <lineage>
        <taxon>Eukaryota</taxon>
        <taxon>Metazoa</taxon>
        <taxon>Chordata</taxon>
        <taxon>Craniata</taxon>
        <taxon>Vertebrata</taxon>
        <taxon>Euteleostomi</taxon>
        <taxon>Mammalia</taxon>
        <taxon>Eutheria</taxon>
        <taxon>Euarchontoglires</taxon>
        <taxon>Primates</taxon>
        <taxon>Haplorrhini</taxon>
        <taxon>Catarrhini</taxon>
        <taxon>Hominidae</taxon>
        <taxon>Homo</taxon>
    </lineage>
</organism>
<dbReference type="PeptideAtlas" id="Q8NB28"/>
<dbReference type="ProteomicsDB" id="72723"/>
<dbReference type="GO" id="GO:0061640">
    <property type="term" value="P:cytoskeleton-dependent cytokinesis"/>
    <property type="evidence" value="ECO:0007669"/>
    <property type="project" value="InterPro"/>
</dbReference>
<dbReference type="PANTHER" id="PTHR28360:SF1">
    <property type="entry name" value="DYNACTIN SUBUNIT 3"/>
    <property type="match status" value="1"/>
</dbReference>
<evidence type="ECO:0000313" key="1">
    <source>
        <dbReference type="EMBL" id="BAC03716.1"/>
    </source>
</evidence>
<protein>
    <submittedName>
        <fullName evidence="2">Dynactin 3 (P22), isoform CRA_a</fullName>
    </submittedName>
    <submittedName>
        <fullName evidence="1">cDNA FLJ34342 fis, clone FEBRA2009986, moderately similar to Dynactin 3 (p22); dynactin light chain</fullName>
    </submittedName>
</protein>
<dbReference type="ChiTaRS" id="DCTN3">
    <property type="organism name" value="human"/>
</dbReference>
<reference evidence="2" key="1">
    <citation type="journal article" date="2001" name="Science">
        <title>The sequence of the human genome.</title>
        <authorList>
            <person name="Venter J.C."/>
            <person name="Adams M.D."/>
            <person name="Myers E.W."/>
            <person name="Li P.W."/>
            <person name="Mural R.J."/>
            <person name="Sutton G.G."/>
            <person name="Smith H.O."/>
            <person name="Yandell M."/>
            <person name="Evans C.A."/>
            <person name="Holt R.A."/>
            <person name="Gocayne J.D."/>
            <person name="Amanatides P."/>
            <person name="Ballew R.M."/>
            <person name="Huson D.H."/>
            <person name="Wortman J.R."/>
            <person name="Zhang Q."/>
            <person name="Kodira C.D."/>
            <person name="Zheng X.H."/>
            <person name="Chen L."/>
            <person name="Skupski M."/>
            <person name="Subramanian G."/>
            <person name="Thomas P.D."/>
            <person name="Zhang J."/>
            <person name="Gabor Miklos G.L."/>
            <person name="Nelson C."/>
            <person name="Broder S."/>
            <person name="Clark A.G."/>
            <person name="Nadeau J."/>
            <person name="McKusick V.A."/>
            <person name="Zinder N."/>
            <person name="Levine A.J."/>
            <person name="Roberts R.J."/>
            <person name="Simon M."/>
            <person name="Slayman C."/>
            <person name="Hunkapiller M."/>
            <person name="Bolanos R."/>
            <person name="Delcher A."/>
            <person name="Dew I."/>
            <person name="Fasulo D."/>
            <person name="Flanigan M."/>
            <person name="Florea L."/>
            <person name="Halpern A."/>
            <person name="Hannenhalli S."/>
            <person name="Kravitz S."/>
            <person name="Levy S."/>
            <person name="Mobarry C."/>
            <person name="Reinert K."/>
            <person name="Remington K."/>
            <person name="Abu-Threideh J."/>
            <person name="Beasley E."/>
            <person name="Biddick K."/>
            <person name="Bonazzi V."/>
            <person name="Brandon R."/>
            <person name="Cargill M."/>
            <person name="Chandramouliswaran I."/>
            <person name="Charlab R."/>
            <person name="Chaturvedi K."/>
            <person name="Deng Z."/>
            <person name="Di Francesco V."/>
            <person name="Dunn P."/>
            <person name="Eilbeck K."/>
            <person name="Evangelista C."/>
            <person name="Gabrielian A.E."/>
            <person name="Gan W."/>
            <person name="Ge W."/>
            <person name="Gong F."/>
            <person name="Gu Z."/>
            <person name="Guan P."/>
            <person name="Heiman T.J."/>
            <person name="Higgins M.E."/>
            <person name="Ji R.R."/>
            <person name="Ke Z."/>
            <person name="Ketchum K.A."/>
            <person name="Lai Z."/>
            <person name="Lei Y."/>
            <person name="Li Z."/>
            <person name="Li J."/>
            <person name="Liang Y."/>
            <person name="Lin X."/>
            <person name="Lu F."/>
            <person name="Merkulov G.V."/>
            <person name="Milshina N."/>
            <person name="Moore H.M."/>
            <person name="Naik A.K."/>
            <person name="Narayan V.A."/>
            <person name="Neelam B."/>
            <person name="Nusskern D."/>
            <person name="Rusch D.B."/>
            <person name="Salzberg S."/>
            <person name="Shao W."/>
            <person name="Shue B."/>
            <person name="Sun J."/>
            <person name="Wang Z."/>
            <person name="Wang A."/>
            <person name="Wang X."/>
            <person name="Wang J."/>
            <person name="Wei M."/>
            <person name="Wides R."/>
            <person name="Xiao C."/>
            <person name="Yan C."/>
            <person name="Yao A."/>
            <person name="Ye J."/>
            <person name="Zhan M."/>
            <person name="Zhang W."/>
            <person name="Zhang H."/>
            <person name="Zhao Q."/>
            <person name="Zheng L."/>
            <person name="Zhong F."/>
            <person name="Zhong W."/>
            <person name="Zhu S."/>
            <person name="Zhao S."/>
            <person name="Gilbert D."/>
            <person name="Baumhueter S."/>
            <person name="Spier G."/>
            <person name="Carter C."/>
            <person name="Cravchik A."/>
            <person name="Woodage T."/>
            <person name="Ali F."/>
            <person name="An H."/>
            <person name="Awe A."/>
            <person name="Baldwin D."/>
            <person name="Baden H."/>
            <person name="Barnstead M."/>
            <person name="Barrow I."/>
            <person name="Beeson K."/>
            <person name="Busam D."/>
            <person name="Carver A."/>
            <person name="Center A."/>
            <person name="Cheng M.L."/>
            <person name="Curry L."/>
            <person name="Danaher S."/>
            <person name="Davenport L."/>
            <person name="Desilets R."/>
            <person name="Dietz S."/>
            <person name="Dodson K."/>
            <person name="Doup L."/>
            <person name="Ferriera S."/>
            <person name="Garg N."/>
            <person name="Gluecksmann A."/>
            <person name="Hart B."/>
            <person name="Haynes J."/>
            <person name="Haynes C."/>
            <person name="Heiner C."/>
            <person name="Hladun S."/>
            <person name="Hostin D."/>
            <person name="Houck J."/>
            <person name="Howland T."/>
            <person name="Ibegwam C."/>
            <person name="Johnson J."/>
            <person name="Kalush F."/>
            <person name="Kline L."/>
            <person name="Koduru S."/>
            <person name="Love A."/>
            <person name="Mann F."/>
            <person name="May D."/>
            <person name="McCawley S."/>
            <person name="McIntosh T."/>
            <person name="McMullen I."/>
            <person name="Moy M."/>
            <person name="Moy L."/>
            <person name="Murphy B."/>
            <person name="Nelson K."/>
            <person name="Pfannkoch C."/>
            <person name="Pratts E."/>
            <person name="Puri V."/>
            <person name="Qureshi H."/>
            <person name="Reardon M."/>
            <person name="Rodriguez R."/>
            <person name="Rogers Y.H."/>
            <person name="Romblad D."/>
            <person name="Ruhfel B."/>
            <person name="Scott R."/>
            <person name="Sitter C."/>
            <person name="Smallwood M."/>
            <person name="Stewart E."/>
            <person name="Strong R."/>
            <person name="Suh E."/>
            <person name="Thomas R."/>
            <person name="Tint N.N."/>
            <person name="Tse S."/>
            <person name="Vech C."/>
            <person name="Wang G."/>
            <person name="Wetter J."/>
            <person name="Williams S."/>
            <person name="Williams M."/>
            <person name="Windsor S."/>
            <person name="Winn-Deen E."/>
            <person name="Wolfe K."/>
            <person name="Zaveri J."/>
            <person name="Zaveri K."/>
            <person name="Abril J.F."/>
            <person name="Guigo R."/>
            <person name="Campbell M.J."/>
            <person name="Sjolander K.V."/>
            <person name="Karlak B."/>
            <person name="Kejariwal A."/>
            <person name="Mi H."/>
            <person name="Lazareva B."/>
            <person name="Hatton T."/>
            <person name="Narechania A."/>
            <person name="Diemer K."/>
            <person name="Muruganujan A."/>
            <person name="Guo N."/>
            <person name="Sato S."/>
            <person name="Bafna V."/>
            <person name="Istrail S."/>
            <person name="Lippert R."/>
            <person name="Schwartz R."/>
            <person name="Walenz B."/>
            <person name="Yooseph S."/>
            <person name="Allen D."/>
            <person name="Basu A."/>
            <person name="Baxendale J."/>
            <person name="Blick L."/>
            <person name="Caminha M."/>
            <person name="Carnes-Stine J."/>
            <person name="Caulk P."/>
            <person name="Chiang Y.H."/>
            <person name="Coyne M."/>
            <person name="Dahlke C."/>
            <person name="Mays A."/>
            <person name="Dombroski M."/>
            <person name="Donnelly M."/>
            <person name="Ely D."/>
            <person name="Esparham S."/>
            <person name="Fosler C."/>
            <person name="Gire H."/>
            <person name="Glanowski S."/>
            <person name="Glasser K."/>
            <person name="Glodek A."/>
            <person name="Gorokhov M."/>
            <person name="Graham K."/>
            <person name="Gropman B."/>
            <person name="Harris M."/>
            <person name="Heil J."/>
            <person name="Henderson S."/>
            <person name="Hoover J."/>
            <person name="Jennings D."/>
            <person name="Jordan C."/>
            <person name="Jordan J."/>
            <person name="Kasha J."/>
            <person name="Kagan L."/>
            <person name="Kraft C."/>
            <person name="Levitsky A."/>
            <person name="Lewis M."/>
            <person name="Liu X."/>
            <person name="Lopez J."/>
            <person name="Ma D."/>
            <person name="Majoros W."/>
            <person name="McDaniel J."/>
            <person name="Murphy S."/>
            <person name="Newman M."/>
            <person name="Nguyen T."/>
            <person name="Nguyen N."/>
            <person name="Nodell M."/>
            <person name="Pan S."/>
            <person name="Peck J."/>
            <person name="Peterson M."/>
            <person name="Rowe W."/>
            <person name="Sanders R."/>
            <person name="Scott J."/>
            <person name="Simpson M."/>
            <person name="Smith T."/>
            <person name="Sprague A."/>
            <person name="Stockwell T."/>
            <person name="Turner R."/>
            <person name="Venter E."/>
            <person name="Wang M."/>
            <person name="Wen M."/>
            <person name="Wu D."/>
            <person name="Wu M."/>
            <person name="Xia A."/>
            <person name="Zandieh A."/>
            <person name="Zhu X."/>
        </authorList>
    </citation>
    <scope>NUCLEOTIDE SEQUENCE</scope>
</reference>
<dbReference type="GO" id="GO:0005869">
    <property type="term" value="C:dynactin complex"/>
    <property type="evidence" value="ECO:0007669"/>
    <property type="project" value="InterPro"/>
</dbReference>
<reference evidence="2" key="3">
    <citation type="submission" date="2005-09" db="EMBL/GenBank/DDBJ databases">
        <authorList>
            <person name="Mural R.J."/>
            <person name="Istrail S."/>
            <person name="Sutton G."/>
            <person name="Florea L."/>
            <person name="Halpern A.L."/>
            <person name="Mobarry C.M."/>
            <person name="Lippert R."/>
            <person name="Walenz B."/>
            <person name="Shatkay H."/>
            <person name="Dew I."/>
            <person name="Miller J.R."/>
            <person name="Flanigan M.J."/>
            <person name="Edwards N.J."/>
            <person name="Bolanos R."/>
            <person name="Fasulo D."/>
            <person name="Halldorsson B.V."/>
            <person name="Hannenhalli S."/>
            <person name="Turner R."/>
            <person name="Yooseph S."/>
            <person name="Lu F."/>
            <person name="Nusskern D.R."/>
            <person name="Shue B.C."/>
            <person name="Zheng X.H."/>
            <person name="Zhong F."/>
            <person name="Delcher A.L."/>
            <person name="Huson D.H."/>
            <person name="Kravitz S.A."/>
            <person name="Mouchard L."/>
            <person name="Reinert K."/>
            <person name="Remington K.A."/>
            <person name="Clark A.G."/>
            <person name="Waterman M.S."/>
            <person name="Eichler E.E."/>
            <person name="Adams M.D."/>
            <person name="Hunkapiller M.W."/>
            <person name="Myers E.W."/>
            <person name="Venter J.C."/>
        </authorList>
    </citation>
    <scope>NUCLEOTIDE SEQUENCE</scope>
</reference>
<dbReference type="OrthoDB" id="16729at2759"/>
<dbReference type="EMBL" id="AK091661">
    <property type="protein sequence ID" value="BAC03716.1"/>
    <property type="molecule type" value="mRNA"/>
</dbReference>
<evidence type="ECO:0000313" key="2">
    <source>
        <dbReference type="EMBL" id="EAW58439.1"/>
    </source>
</evidence>
<dbReference type="PANTHER" id="PTHR28360">
    <property type="entry name" value="DYNACTIN SUBUNIT 3"/>
    <property type="match status" value="1"/>
</dbReference>
<dbReference type="Pfam" id="PF07426">
    <property type="entry name" value="Dynactin_p22"/>
    <property type="match status" value="1"/>
</dbReference>
<gene>
    <name evidence="2" type="primary">DCTN3</name>
    <name evidence="2" type="ORF">hCG_20473</name>
</gene>
<dbReference type="InterPro" id="IPR009991">
    <property type="entry name" value="DCTN3"/>
</dbReference>
<reference evidence="1" key="2">
    <citation type="journal article" date="2004" name="Nat. Genet.">
        <title>Complete sequencing and characterization of 21,243 full-length human cDNAs.</title>
        <authorList>
            <person name="Ota T."/>
            <person name="Suzuki Y."/>
            <person name="Nishikawa T."/>
            <person name="Otsuki T."/>
            <person name="Sugiyama T."/>
            <person name="Irie R."/>
            <person name="Wakamatsu A."/>
            <person name="Hayashi K."/>
            <person name="Sato H."/>
            <person name="Nagai K."/>
            <person name="Kimura K."/>
            <person name="Makita H."/>
            <person name="Sekine M."/>
            <person name="Obayashi M."/>
            <person name="Nishi T."/>
            <person name="Shibahara T."/>
            <person name="Tanaka T."/>
            <person name="Ishii S."/>
            <person name="Yamamoto J."/>
            <person name="Saito K."/>
            <person name="Kawai Y."/>
            <person name="Isono Y."/>
            <person name="Nakamura Y."/>
            <person name="Nagahari K."/>
            <person name="Murakami K."/>
            <person name="Yasuda T."/>
            <person name="Iwayanagi T."/>
            <person name="Wagatsuma M."/>
            <person name="Shiratori A."/>
            <person name="Sudo H."/>
            <person name="Hosoiri T."/>
            <person name="Kaku Y."/>
            <person name="Kodaira H."/>
            <person name="Kondo H."/>
            <person name="Sugawara M."/>
            <person name="Takahashi M."/>
            <person name="Kanda K."/>
            <person name="Yokoi T."/>
            <person name="Furuya T."/>
            <person name="Kikkawa E."/>
            <person name="Omura Y."/>
            <person name="Abe K."/>
            <person name="Kamihara K."/>
            <person name="Katsuta N."/>
            <person name="Sato K."/>
            <person name="Tanikawa M."/>
            <person name="Yamazaki M."/>
            <person name="Ninomiya K."/>
            <person name="Ishibashi T."/>
            <person name="Yamashita H."/>
            <person name="Murakawa K."/>
            <person name="Fujimori K."/>
            <person name="Tanai H."/>
            <person name="Kimata M."/>
            <person name="Watanabe M."/>
            <person name="Hiraoka S."/>
            <person name="Chiba Y."/>
            <person name="Ishida S."/>
            <person name="Ono Y."/>
            <person name="Takiguchi S."/>
            <person name="Watanabe S."/>
            <person name="Yosida M."/>
            <person name="Hotuta T."/>
            <person name="Kusano J."/>
            <person name="Kanehori K."/>
            <person name="Takahashi-Fujii A."/>
            <person name="Hara H."/>
            <person name="Tanase T."/>
            <person name="Nomura Y."/>
            <person name="Togiya S."/>
            <person name="Komai F."/>
            <person name="Hara R."/>
            <person name="Takeuchi K."/>
            <person name="Arita M."/>
            <person name="Imose N."/>
            <person name="Musashino K."/>
            <person name="Yuuki H."/>
            <person name="Oshima A."/>
            <person name="Sasaki N."/>
            <person name="Aotsuka S."/>
            <person name="Yoshikawa Y."/>
            <person name="Matsunawa H."/>
            <person name="Ichihara T."/>
            <person name="Shiohata N."/>
            <person name="Sano S."/>
            <person name="Moriya S."/>
            <person name="Momiyama H."/>
            <person name="Satoh N."/>
            <person name="Takami S."/>
            <person name="Terashima Y."/>
            <person name="Suzuki O."/>
            <person name="Nakagawa S."/>
            <person name="Senoh A."/>
            <person name="Mizoguchi H."/>
            <person name="Goto Y."/>
            <person name="Shimizu F."/>
            <person name="Wakebe H."/>
            <person name="Hishigaki H."/>
            <person name="Watanabe T."/>
            <person name="Sugiyama A."/>
            <person name="Takemoto M."/>
            <person name="Kawakami B."/>
            <person name="Yamazaki M."/>
            <person name="Watanabe K."/>
            <person name="Kumagai A."/>
            <person name="Itakura S."/>
            <person name="Fukuzumi Y."/>
            <person name="Fujimori Y."/>
            <person name="Komiyama M."/>
            <person name="Tashiro H."/>
            <person name="Tanigami A."/>
            <person name="Fujiwara T."/>
            <person name="Ono T."/>
            <person name="Yamada K."/>
            <person name="Fujii Y."/>
            <person name="Ozaki K."/>
            <person name="Hirao M."/>
            <person name="Ohmori Y."/>
            <person name="Kawabata A."/>
            <person name="Hikiji T."/>
            <person name="Kobatake N."/>
            <person name="Inagaki H."/>
            <person name="Ikema Y."/>
            <person name="Okamoto S."/>
            <person name="Okitani R."/>
            <person name="Kawakami T."/>
            <person name="Noguchi S."/>
            <person name="Itoh T."/>
            <person name="Shigeta K."/>
            <person name="Senba T."/>
            <person name="Matsumura K."/>
            <person name="Nakajima Y."/>
            <person name="Mizuno T."/>
            <person name="Morinaga M."/>
            <person name="Sasaki M."/>
            <person name="Togashi T."/>
            <person name="Oyama M."/>
            <person name="Hata H."/>
            <person name="Watanabe M."/>
            <person name="Komatsu T."/>
            <person name="Mizushima-Sugano J."/>
            <person name="Satoh T."/>
            <person name="Shirai Y."/>
            <person name="Takahashi Y."/>
            <person name="Nakagawa K."/>
            <person name="Okumura K."/>
            <person name="Nagase T."/>
            <person name="Nomura N."/>
            <person name="Kikuchi H."/>
            <person name="Masuho Y."/>
            <person name="Yamashita R."/>
            <person name="Nakai K."/>
            <person name="Yada T."/>
            <person name="Nakamura Y."/>
            <person name="Ohara O."/>
            <person name="Isogai T."/>
            <person name="Sugano S."/>
        </authorList>
    </citation>
    <scope>NUCLEOTIDE SEQUENCE</scope>
    <source>
        <tissue evidence="1">Brain</tissue>
    </source>
</reference>
<dbReference type="EMBL" id="CH471071">
    <property type="protein sequence ID" value="EAW58439.1"/>
    <property type="molecule type" value="Genomic_DNA"/>
</dbReference>
<proteinExistence type="evidence at transcript level"/>
<dbReference type="AlphaFoldDB" id="Q8NB28"/>
<accession>Q8NB28</accession>